<evidence type="ECO:0000313" key="2">
    <source>
        <dbReference type="Proteomes" id="UP000276133"/>
    </source>
</evidence>
<accession>A0A3M7RGL4</accession>
<keyword evidence="2" id="KW-1185">Reference proteome</keyword>
<dbReference type="EMBL" id="REGN01003408">
    <property type="protein sequence ID" value="RNA22733.1"/>
    <property type="molecule type" value="Genomic_DNA"/>
</dbReference>
<dbReference type="Proteomes" id="UP000276133">
    <property type="component" value="Unassembled WGS sequence"/>
</dbReference>
<reference evidence="1 2" key="1">
    <citation type="journal article" date="2018" name="Sci. Rep.">
        <title>Genomic signatures of local adaptation to the degree of environmental predictability in rotifers.</title>
        <authorList>
            <person name="Franch-Gras L."/>
            <person name="Hahn C."/>
            <person name="Garcia-Roger E.M."/>
            <person name="Carmona M.J."/>
            <person name="Serra M."/>
            <person name="Gomez A."/>
        </authorList>
    </citation>
    <scope>NUCLEOTIDE SEQUENCE [LARGE SCALE GENOMIC DNA]</scope>
    <source>
        <strain evidence="1">HYR1</strain>
    </source>
</reference>
<dbReference type="OrthoDB" id="8193306at2759"/>
<evidence type="ECO:0000313" key="1">
    <source>
        <dbReference type="EMBL" id="RNA22733.1"/>
    </source>
</evidence>
<gene>
    <name evidence="1" type="ORF">BpHYR1_040569</name>
</gene>
<comment type="caution">
    <text evidence="1">The sequence shown here is derived from an EMBL/GenBank/DDBJ whole genome shotgun (WGS) entry which is preliminary data.</text>
</comment>
<sequence length="138" mass="15445">MPEQDGDKEICKMIDSKSLVKFTANEALSIFISCNLTQASYQFIRNIARQKNADIFPTYDEVLCAKNECFDKEINVDELKAEVNVQDLLNITARRLIQIESFSNKLTMLNGKAANEVCENSASKVCNICGAKSVNQLI</sequence>
<organism evidence="1 2">
    <name type="scientific">Brachionus plicatilis</name>
    <name type="common">Marine rotifer</name>
    <name type="synonym">Brachionus muelleri</name>
    <dbReference type="NCBI Taxonomy" id="10195"/>
    <lineage>
        <taxon>Eukaryota</taxon>
        <taxon>Metazoa</taxon>
        <taxon>Spiralia</taxon>
        <taxon>Gnathifera</taxon>
        <taxon>Rotifera</taxon>
        <taxon>Eurotatoria</taxon>
        <taxon>Monogononta</taxon>
        <taxon>Pseudotrocha</taxon>
        <taxon>Ploima</taxon>
        <taxon>Brachionidae</taxon>
        <taxon>Brachionus</taxon>
    </lineage>
</organism>
<dbReference type="AlphaFoldDB" id="A0A3M7RGL4"/>
<proteinExistence type="predicted"/>
<name>A0A3M7RGL4_BRAPC</name>
<protein>
    <submittedName>
        <fullName evidence="1">Uncharacterized protein</fullName>
    </submittedName>
</protein>